<organism evidence="3 4">
    <name type="scientific">Zingiber officinale</name>
    <name type="common">Ginger</name>
    <name type="synonym">Amomum zingiber</name>
    <dbReference type="NCBI Taxonomy" id="94328"/>
    <lineage>
        <taxon>Eukaryota</taxon>
        <taxon>Viridiplantae</taxon>
        <taxon>Streptophyta</taxon>
        <taxon>Embryophyta</taxon>
        <taxon>Tracheophyta</taxon>
        <taxon>Spermatophyta</taxon>
        <taxon>Magnoliopsida</taxon>
        <taxon>Liliopsida</taxon>
        <taxon>Zingiberales</taxon>
        <taxon>Zingiberaceae</taxon>
        <taxon>Zingiber</taxon>
    </lineage>
</organism>
<dbReference type="EMBL" id="JACMSC010000015">
    <property type="protein sequence ID" value="KAG6484398.1"/>
    <property type="molecule type" value="Genomic_DNA"/>
</dbReference>
<reference evidence="3 4" key="1">
    <citation type="submission" date="2020-08" db="EMBL/GenBank/DDBJ databases">
        <title>Plant Genome Project.</title>
        <authorList>
            <person name="Zhang R.-G."/>
        </authorList>
    </citation>
    <scope>NUCLEOTIDE SEQUENCE [LARGE SCALE GENOMIC DNA]</scope>
    <source>
        <tissue evidence="3">Rhizome</tissue>
    </source>
</reference>
<comment type="caution">
    <text evidence="3">The sequence shown here is derived from an EMBL/GenBank/DDBJ whole genome shotgun (WGS) entry which is preliminary data.</text>
</comment>
<dbReference type="InterPro" id="IPR026147">
    <property type="entry name" value="Rab3GAP1_conserved"/>
</dbReference>
<evidence type="ECO:0000313" key="4">
    <source>
        <dbReference type="Proteomes" id="UP000734854"/>
    </source>
</evidence>
<sequence>MDPPQPSLYSLSLVTRAKTALQSAAVRAEKVLTDIKADLKIDRDIDVQSQRGTRRSTDRDIDADDDCSRLPTELHGSTQSGAVPLHKVENSGWLSESNIISQRKGFAGISVMEKSSSKKVDSAKPLKKAIPSSSVIKQLALAIESSKHFNSVNSLLSSAVEPSNTKEKNGLSFSAVKSLVLRDKEDNEINSSICRLFKSEEQYLPWKGVCGSDLTPTTLLKDLHGAPPGSFVVELSVIIGGFKSLQKMASFWCSVIAELRKLWSDGQPIPRMPLNADPDLNSCLLHQQFQVINCSIARKQRRSIAEESLHSILTKASHEHIDSSPTSKGFARTSTGDYVLRLGISGPSENLTMLETGEPIYSPITQEGPVLTEELIKETEEFVLRTGSLGPGCSQLLSDMQAFKASAKSHSAANPGCILEDFIRWYSPPDWMETDNQLDNSLDDEGSSRHGQLSRRMQEKDNLWHELWETAKALPAVKQTPLFDEDLAVESILTSFESIQPSDLFEQLAVCVISAGLLIAEAVVPEDGTLNKKYNECKDYIVAIYQSGLLNEKLDDICKVYGTIEAIVLKPEETTKAIEQPDETPLGESKKLFKVPAAGLLVQESLHELLVPDVRARSAAALDGLLPGDIILESRAKDSAQTTVFDGLKQTFLNFSQSASKVSVPVCGGCEIEFIRAISVCDDDQPTVIAVAQLLREQPYAASTYYSLLFIFCLLALQPRKKAEDEAEAEAPTKLYCEPN</sequence>
<feature type="region of interest" description="Disordered" evidence="1">
    <location>
        <begin position="436"/>
        <end position="455"/>
    </location>
</feature>
<accession>A0A8J5KI53</accession>
<evidence type="ECO:0000256" key="1">
    <source>
        <dbReference type="SAM" id="MobiDB-lite"/>
    </source>
</evidence>
<proteinExistence type="predicted"/>
<dbReference type="Pfam" id="PF13890">
    <property type="entry name" value="Rab3-GTPase_cat"/>
    <property type="match status" value="1"/>
</dbReference>
<dbReference type="InterPro" id="IPR045700">
    <property type="entry name" value="Rab3GAP1"/>
</dbReference>
<evidence type="ECO:0000313" key="3">
    <source>
        <dbReference type="EMBL" id="KAG6484398.1"/>
    </source>
</evidence>
<dbReference type="PANTHER" id="PTHR21422:SF10">
    <property type="entry name" value="RAB3 GTPASE-ACTIVATING PROTEIN CATALYTIC SUBUNIT"/>
    <property type="match status" value="1"/>
</dbReference>
<name>A0A8J5KI53_ZINOF</name>
<dbReference type="GO" id="GO:0005096">
    <property type="term" value="F:GTPase activator activity"/>
    <property type="evidence" value="ECO:0007669"/>
    <property type="project" value="InterPro"/>
</dbReference>
<keyword evidence="4" id="KW-1185">Reference proteome</keyword>
<dbReference type="AlphaFoldDB" id="A0A8J5KI53"/>
<dbReference type="PANTHER" id="PTHR21422">
    <property type="entry name" value="RAB3 GTPASE-ACTIVATING PROTEIN CATALYTIC SUBUNIT"/>
    <property type="match status" value="1"/>
</dbReference>
<feature type="domain" description="Rab3GAP catalytic subunit conserved" evidence="2">
    <location>
        <begin position="341"/>
        <end position="497"/>
    </location>
</feature>
<protein>
    <recommendedName>
        <fullName evidence="2">Rab3GAP catalytic subunit conserved domain-containing protein</fullName>
    </recommendedName>
</protein>
<dbReference type="Proteomes" id="UP000734854">
    <property type="component" value="Unassembled WGS sequence"/>
</dbReference>
<gene>
    <name evidence="3" type="ORF">ZIOFF_052913</name>
</gene>
<evidence type="ECO:0000259" key="2">
    <source>
        <dbReference type="Pfam" id="PF13890"/>
    </source>
</evidence>